<protein>
    <submittedName>
        <fullName evidence="2">Lantibiotic dehydratase</fullName>
    </submittedName>
</protein>
<evidence type="ECO:0000259" key="1">
    <source>
        <dbReference type="Pfam" id="PF04738"/>
    </source>
</evidence>
<dbReference type="InterPro" id="IPR006827">
    <property type="entry name" value="Lant_deHydtase_N"/>
</dbReference>
<reference evidence="2 3" key="1">
    <citation type="submission" date="2018-10" db="EMBL/GenBank/DDBJ databases">
        <title>The genome of Streptomyces dangxiongensis Z022.</title>
        <authorList>
            <person name="Zhang B."/>
        </authorList>
    </citation>
    <scope>NUCLEOTIDE SEQUENCE [LARGE SCALE GENOMIC DNA]</scope>
    <source>
        <strain evidence="2 3">Z022</strain>
    </source>
</reference>
<name>A0A3G2JQK2_9ACTN</name>
<dbReference type="EMBL" id="CP033073">
    <property type="protein sequence ID" value="AYN43152.1"/>
    <property type="molecule type" value="Genomic_DNA"/>
</dbReference>
<proteinExistence type="predicted"/>
<evidence type="ECO:0000313" key="3">
    <source>
        <dbReference type="Proteomes" id="UP000268329"/>
    </source>
</evidence>
<dbReference type="OrthoDB" id="8428173at2"/>
<evidence type="ECO:0000313" key="2">
    <source>
        <dbReference type="EMBL" id="AYN43152.1"/>
    </source>
</evidence>
<sequence>MHEGSVSLSGRWRLWDQVAVRGAGFPADGVLRLAPEGLAAAADKFGPRDALSGAAWKAFEEEFTQAAVRAAASAQEIAASGPFRAAVAWQNRGVLDSAIRPFLNWSPAAGGRTFKQRQREELVAHYWQRFCVKNDTIGFFGPVGWGTLAPSRPGMTVEPGTGLTASSEVFWSSWSVDALAREIDADPAVHAWTAPRRVPYVRLEENAVRTPARPPHPVPPETLRVLRLCDGTRSVPALQEEVGPGTDVAALLDELVRRRWITWRLDVPADIRPDRRLRTCLERIGEPALRAAALARLDELQGAVEAVRAAAEDPERLVAALTGVEEMFRQVTDAAAKREKSTTTAPGRAVVYSDSRRAARVTLGSHVLAALAPLDLLMSATAWLASALAARVAERVTEVYERLRAGTGPGRPVDLAAFWFACMPVLHGAAVCDAAELQAEFERRWQRILPASQGLRRVTVVGADIADRVAEVFGPATAPGWTAARYVSPDVMIAAEDAAAVERGEFHLTLGELHLAANTLGNELFVNQHPDPRELFDRTDRDHPAPRLMPLLPKEHKSRLSARIRHALVRPEDYQVALLDNTADPYRDRTVPSADAVVEHRDDRLCVVLPDGAVFPVIEVFAHVLTTLVTDRFRLLPEADHSPRVTIDRMTVARETWRFAGSALAFADDKSEARRFVRARQWRDTHELPRFVFVVSPTEPRPFFVDFDSPVYVNILAKAARRLARKDPDARLTVTEMLPTPEQAWLTDDRGRRYTSELRLVAVTD</sequence>
<organism evidence="2 3">
    <name type="scientific">Streptomyces dangxiongensis</name>
    <dbReference type="NCBI Taxonomy" id="1442032"/>
    <lineage>
        <taxon>Bacteria</taxon>
        <taxon>Bacillati</taxon>
        <taxon>Actinomycetota</taxon>
        <taxon>Actinomycetes</taxon>
        <taxon>Kitasatosporales</taxon>
        <taxon>Streptomycetaceae</taxon>
        <taxon>Streptomyces</taxon>
    </lineage>
</organism>
<dbReference type="AlphaFoldDB" id="A0A3G2JQK2"/>
<accession>A0A3G2JQK2</accession>
<dbReference type="Proteomes" id="UP000268329">
    <property type="component" value="Chromosome"/>
</dbReference>
<feature type="domain" description="Lantibiotic dehydratase N-terminal" evidence="1">
    <location>
        <begin position="83"/>
        <end position="716"/>
    </location>
</feature>
<keyword evidence="3" id="KW-1185">Reference proteome</keyword>
<gene>
    <name evidence="2" type="ORF">D9753_34500</name>
</gene>
<dbReference type="RefSeq" id="WP_121790578.1">
    <property type="nucleotide sequence ID" value="NZ_CP033073.1"/>
</dbReference>
<dbReference type="KEGG" id="sdd:D9753_34500"/>
<dbReference type="Pfam" id="PF04738">
    <property type="entry name" value="Lant_dehydr_N"/>
    <property type="match status" value="1"/>
</dbReference>